<evidence type="ECO:0000313" key="1">
    <source>
        <dbReference type="EMBL" id="SLK07822.1"/>
    </source>
</evidence>
<protein>
    <submittedName>
        <fullName evidence="1">Uncharacterized protein</fullName>
    </submittedName>
</protein>
<gene>
    <name evidence="1" type="ORF">SAMN06295987_10761</name>
</gene>
<sequence length="595" mass="65615">MTAAPRKGRKVSFEAAATAPEADPWSQISTLRFMIDPPYGGELLVDFTSLRPRGLALAFARGLFMLVAPRGPILVRSSIKTYVTQLPSFFAYLAGTGDRINGPADLRTDHIDGFERWLAAQGKSRTHAPTYVAKVVSVLRRIAADGPELVDPGLRERLRYVSSHPHVRPRPRDAYSPYVARQLRDAARADLVAIEARLRSGPRFDEVPETEGAYREAHAAIDARGVLHYRDPAYQSLYKLRWIRELSGARFNLSLHAAHYLTAHDVVPLLVLLSLETGLELECCKSLTIDCLRNASGGTVDVAYTKLRAHGAEHKTIRVRDGGSSTPGGLIRRIIALSAKARVHNSSDNLWVYYQTNEITAGIRQPRMTIDAWTQRHGIVDDAGRPLFLRLSQLRKTHKALWYLKTEGHMARFAVGHTAEIAARHYADIPALRPLHEQAVADALEEALTGPRILPPSDEERLRRELASPAPDVEGVSRALLDGEQDVWLANCGNFYSSPFASAGTACPTPFWGCLDCRNAVITARKLPAILAFLTFVDDQRAGLSAAEWAAKFGHARDRIVQQILPAFGDDVVAKARAQVAVEPPTVYLPPEARA</sequence>
<reference evidence="2" key="1">
    <citation type="submission" date="2017-02" db="EMBL/GenBank/DDBJ databases">
        <authorList>
            <person name="Varghese N."/>
            <person name="Submissions S."/>
        </authorList>
    </citation>
    <scope>NUCLEOTIDE SEQUENCE [LARGE SCALE GENOMIC DNA]</scope>
    <source>
        <strain evidence="2">SM117</strain>
    </source>
</reference>
<keyword evidence="2" id="KW-1185">Reference proteome</keyword>
<dbReference type="RefSeq" id="WP_073974080.1">
    <property type="nucleotide sequence ID" value="NZ_FVZE01000007.1"/>
</dbReference>
<organism evidence="1 2">
    <name type="scientific">Novosphingobium mathurense</name>
    <dbReference type="NCBI Taxonomy" id="428990"/>
    <lineage>
        <taxon>Bacteria</taxon>
        <taxon>Pseudomonadati</taxon>
        <taxon>Pseudomonadota</taxon>
        <taxon>Alphaproteobacteria</taxon>
        <taxon>Sphingomonadales</taxon>
        <taxon>Sphingomonadaceae</taxon>
        <taxon>Novosphingobium</taxon>
    </lineage>
</organism>
<dbReference type="AlphaFoldDB" id="A0A1U6IIP0"/>
<dbReference type="Proteomes" id="UP000190989">
    <property type="component" value="Unassembled WGS sequence"/>
</dbReference>
<accession>A0A1U6IIP0</accession>
<evidence type="ECO:0000313" key="2">
    <source>
        <dbReference type="Proteomes" id="UP000190989"/>
    </source>
</evidence>
<proteinExistence type="predicted"/>
<name>A0A1U6IIP0_9SPHN</name>
<dbReference type="EMBL" id="FVZE01000007">
    <property type="protein sequence ID" value="SLK07822.1"/>
    <property type="molecule type" value="Genomic_DNA"/>
</dbReference>
<dbReference type="STRING" id="428990.SAMN06295987_10761"/>